<protein>
    <submittedName>
        <fullName evidence="4">Serine O-acetyltransferase</fullName>
    </submittedName>
</protein>
<dbReference type="GO" id="GO:0016746">
    <property type="term" value="F:acyltransferase activity"/>
    <property type="evidence" value="ECO:0007669"/>
    <property type="project" value="UniProtKB-KW"/>
</dbReference>
<dbReference type="Proteomes" id="UP000183994">
    <property type="component" value="Unassembled WGS sequence"/>
</dbReference>
<dbReference type="NCBIfam" id="NF041874">
    <property type="entry name" value="EPS_EpsC"/>
    <property type="match status" value="1"/>
</dbReference>
<dbReference type="STRING" id="1121393.SAMN02745216_02040"/>
<evidence type="ECO:0000313" key="5">
    <source>
        <dbReference type="Proteomes" id="UP000183994"/>
    </source>
</evidence>
<accession>A0A1M6L601</accession>
<dbReference type="GO" id="GO:0008652">
    <property type="term" value="P:amino acid biosynthetic process"/>
    <property type="evidence" value="ECO:0007669"/>
    <property type="project" value="UniProtKB-KW"/>
</dbReference>
<keyword evidence="2 4" id="KW-0808">Transferase</keyword>
<dbReference type="Gene3D" id="2.160.10.10">
    <property type="entry name" value="Hexapeptide repeat proteins"/>
    <property type="match status" value="1"/>
</dbReference>
<dbReference type="PANTHER" id="PTHR42811">
    <property type="entry name" value="SERINE ACETYLTRANSFERASE"/>
    <property type="match status" value="1"/>
</dbReference>
<dbReference type="InterPro" id="IPR042122">
    <property type="entry name" value="Ser_AcTrfase_N_sf"/>
</dbReference>
<gene>
    <name evidence="4" type="ORF">SAMN02745216_02040</name>
</gene>
<name>A0A1M6L601_9BACT</name>
<dbReference type="OrthoDB" id="9801456at2"/>
<evidence type="ECO:0000256" key="1">
    <source>
        <dbReference type="ARBA" id="ARBA00022605"/>
    </source>
</evidence>
<dbReference type="RefSeq" id="WP_073475458.1">
    <property type="nucleotide sequence ID" value="NZ_FQZU01000010.1"/>
</dbReference>
<dbReference type="CDD" id="cd03354">
    <property type="entry name" value="LbH_SAT"/>
    <property type="match status" value="1"/>
</dbReference>
<dbReference type="Gene3D" id="1.10.3130.10">
    <property type="entry name" value="serine acetyltransferase, domain 1"/>
    <property type="match status" value="1"/>
</dbReference>
<organism evidence="4 5">
    <name type="scientific">Desulfatibacillum alkenivorans DSM 16219</name>
    <dbReference type="NCBI Taxonomy" id="1121393"/>
    <lineage>
        <taxon>Bacteria</taxon>
        <taxon>Pseudomonadati</taxon>
        <taxon>Thermodesulfobacteriota</taxon>
        <taxon>Desulfobacteria</taxon>
        <taxon>Desulfobacterales</taxon>
        <taxon>Desulfatibacillaceae</taxon>
        <taxon>Desulfatibacillum</taxon>
    </lineage>
</organism>
<keyword evidence="3" id="KW-0012">Acyltransferase</keyword>
<dbReference type="InterPro" id="IPR011004">
    <property type="entry name" value="Trimer_LpxA-like_sf"/>
</dbReference>
<evidence type="ECO:0000256" key="2">
    <source>
        <dbReference type="ARBA" id="ARBA00022679"/>
    </source>
</evidence>
<evidence type="ECO:0000313" key="4">
    <source>
        <dbReference type="EMBL" id="SHJ66597.1"/>
    </source>
</evidence>
<proteinExistence type="predicted"/>
<dbReference type="InterPro" id="IPR053376">
    <property type="entry name" value="Serine_acetyltransferase"/>
</dbReference>
<dbReference type="AlphaFoldDB" id="A0A1M6L601"/>
<dbReference type="EMBL" id="FQZU01000010">
    <property type="protein sequence ID" value="SHJ66597.1"/>
    <property type="molecule type" value="Genomic_DNA"/>
</dbReference>
<reference evidence="5" key="1">
    <citation type="submission" date="2016-11" db="EMBL/GenBank/DDBJ databases">
        <authorList>
            <person name="Varghese N."/>
            <person name="Submissions S."/>
        </authorList>
    </citation>
    <scope>NUCLEOTIDE SEQUENCE [LARGE SCALE GENOMIC DNA]</scope>
    <source>
        <strain evidence="5">DSM 16219</strain>
    </source>
</reference>
<dbReference type="InterPro" id="IPR045304">
    <property type="entry name" value="LbH_SAT"/>
</dbReference>
<keyword evidence="1" id="KW-0028">Amino-acid biosynthesis</keyword>
<evidence type="ECO:0000256" key="3">
    <source>
        <dbReference type="ARBA" id="ARBA00023315"/>
    </source>
</evidence>
<sequence>MKDDRKDQHTCRVGEELTARYRKKLPGVVDKILDNCRKDSCISHVDYDPIPSTENLEEIIDKLREVVFPGYFSKERLDPVNLSFVLGRTVTVLFEMLSQQISNSIRHDCMRYDQECSDCGDRGFEAALALLDALPEIRDVLETDVQAAYDGDPAAQSHDEIIFSYPGLYAIFVYRIAHKLYEMGIPLMPRTMTEFAHGLTGIDIHPGATIGGRFVIDHGTGVVIGETTEIGENVRIYQGVTLGALSLPKNAGEALRNKKRHPTIEDDVIIYSGATILGGDTVIGKGSVVGGNVWLTESIPPGTRVIMEPPTLSYR</sequence>
<dbReference type="SUPFAM" id="SSF51161">
    <property type="entry name" value="Trimeric LpxA-like enzymes"/>
    <property type="match status" value="1"/>
</dbReference>
<keyword evidence="5" id="KW-1185">Reference proteome</keyword>